<dbReference type="InterPro" id="IPR036396">
    <property type="entry name" value="Cyt_P450_sf"/>
</dbReference>
<keyword evidence="2" id="KW-0503">Monooxygenase</keyword>
<dbReference type="InterPro" id="IPR001128">
    <property type="entry name" value="Cyt_P450"/>
</dbReference>
<comment type="caution">
    <text evidence="3">The sequence shown here is derived from an EMBL/GenBank/DDBJ whole genome shotgun (WGS) entry which is preliminary data.</text>
</comment>
<gene>
    <name evidence="3" type="ORF">GCM10009665_59790</name>
</gene>
<keyword evidence="4" id="KW-1185">Reference proteome</keyword>
<dbReference type="EMBL" id="BAAALF010000150">
    <property type="protein sequence ID" value="GAA1262187.1"/>
    <property type="molecule type" value="Genomic_DNA"/>
</dbReference>
<evidence type="ECO:0000256" key="1">
    <source>
        <dbReference type="ARBA" id="ARBA00010617"/>
    </source>
</evidence>
<dbReference type="PRINTS" id="PR00359">
    <property type="entry name" value="BP450"/>
</dbReference>
<keyword evidence="2" id="KW-0408">Iron</keyword>
<dbReference type="InterPro" id="IPR017972">
    <property type="entry name" value="Cyt_P450_CS"/>
</dbReference>
<evidence type="ECO:0000256" key="2">
    <source>
        <dbReference type="RuleBase" id="RU000461"/>
    </source>
</evidence>
<keyword evidence="2" id="KW-0479">Metal-binding</keyword>
<name>A0ABN1WRU4_9ACTN</name>
<reference evidence="3 4" key="1">
    <citation type="journal article" date="2019" name="Int. J. Syst. Evol. Microbiol.">
        <title>The Global Catalogue of Microorganisms (GCM) 10K type strain sequencing project: providing services to taxonomists for standard genome sequencing and annotation.</title>
        <authorList>
            <consortium name="The Broad Institute Genomics Platform"/>
            <consortium name="The Broad Institute Genome Sequencing Center for Infectious Disease"/>
            <person name="Wu L."/>
            <person name="Ma J."/>
        </authorList>
    </citation>
    <scope>NUCLEOTIDE SEQUENCE [LARGE SCALE GENOMIC DNA]</scope>
    <source>
        <strain evidence="3 4">JCM 13004</strain>
    </source>
</reference>
<comment type="similarity">
    <text evidence="1 2">Belongs to the cytochrome P450 family.</text>
</comment>
<evidence type="ECO:0000313" key="4">
    <source>
        <dbReference type="Proteomes" id="UP001500037"/>
    </source>
</evidence>
<dbReference type="RefSeq" id="WP_344445182.1">
    <property type="nucleotide sequence ID" value="NZ_BAAALF010000150.1"/>
</dbReference>
<dbReference type="PANTHER" id="PTHR46696:SF1">
    <property type="entry name" value="CYTOCHROME P450 YJIB-RELATED"/>
    <property type="match status" value="1"/>
</dbReference>
<dbReference type="PROSITE" id="PS00086">
    <property type="entry name" value="CYTOCHROME_P450"/>
    <property type="match status" value="1"/>
</dbReference>
<sequence>MAAETSTDIRNFPFSFPPGIAQPPELARLRASAPVTRVSLPTGDPAWLVTRYEDVQSVLRDPRFSRAAAELPDAPKLGASNPGPDVLLGMDGPEHARLRRTATKHFTTRRVEELRPWTEQLAERLVDDLMGAGPPGDLMAAFALPLPLRLVLELLGVPERDSPQLCALTDTAFSMTRHTPQEILGARAELEQYMTGMVAERRRRPAGDLLGALVAERDQGERLTERELVSFAFLLVTAGYLSTSNAIASGCLTLLLRPDQLRRLRADPGLIPTATEELLRTNPSAITGALLRVALEDVELGGVAIRAGEGVLPVIGSANHDERAFPAAESVDVTRTGASHLAFGYGVHRCLGAQLARMELQVALEVLLRRLPRFELAVPDRELVWKDHPVSRGLLALPVAW</sequence>
<protein>
    <submittedName>
        <fullName evidence="3">Cytochrome P450</fullName>
    </submittedName>
</protein>
<dbReference type="InterPro" id="IPR002397">
    <property type="entry name" value="Cyt_P450_B"/>
</dbReference>
<dbReference type="PANTHER" id="PTHR46696">
    <property type="entry name" value="P450, PUTATIVE (EUROFUNG)-RELATED"/>
    <property type="match status" value="1"/>
</dbReference>
<dbReference type="CDD" id="cd11031">
    <property type="entry name" value="Cyp158A-like"/>
    <property type="match status" value="1"/>
</dbReference>
<keyword evidence="2" id="KW-0349">Heme</keyword>
<keyword evidence="2" id="KW-0560">Oxidoreductase</keyword>
<dbReference type="Gene3D" id="1.10.630.10">
    <property type="entry name" value="Cytochrome P450"/>
    <property type="match status" value="1"/>
</dbReference>
<evidence type="ECO:0000313" key="3">
    <source>
        <dbReference type="EMBL" id="GAA1262187.1"/>
    </source>
</evidence>
<accession>A0ABN1WRU4</accession>
<dbReference type="Proteomes" id="UP001500037">
    <property type="component" value="Unassembled WGS sequence"/>
</dbReference>
<dbReference type="Pfam" id="PF00067">
    <property type="entry name" value="p450"/>
    <property type="match status" value="1"/>
</dbReference>
<dbReference type="SUPFAM" id="SSF48264">
    <property type="entry name" value="Cytochrome P450"/>
    <property type="match status" value="1"/>
</dbReference>
<organism evidence="3 4">
    <name type="scientific">Kitasatospora nipponensis</name>
    <dbReference type="NCBI Taxonomy" id="258049"/>
    <lineage>
        <taxon>Bacteria</taxon>
        <taxon>Bacillati</taxon>
        <taxon>Actinomycetota</taxon>
        <taxon>Actinomycetes</taxon>
        <taxon>Kitasatosporales</taxon>
        <taxon>Streptomycetaceae</taxon>
        <taxon>Kitasatospora</taxon>
    </lineage>
</organism>
<proteinExistence type="inferred from homology"/>